<feature type="compositionally biased region" description="Polar residues" evidence="3">
    <location>
        <begin position="177"/>
        <end position="188"/>
    </location>
</feature>
<evidence type="ECO:0000259" key="4">
    <source>
        <dbReference type="Pfam" id="PF00772"/>
    </source>
</evidence>
<accession>A0A1G6UTY2</accession>
<dbReference type="EMBL" id="FNAB01000004">
    <property type="protein sequence ID" value="SDD44176.1"/>
    <property type="molecule type" value="Genomic_DNA"/>
</dbReference>
<keyword evidence="5" id="KW-0547">Nucleotide-binding</keyword>
<dbReference type="AlphaFoldDB" id="A0A1G6UTY2"/>
<dbReference type="InterPro" id="IPR007693">
    <property type="entry name" value="DNA_helicase_DnaB-like_N"/>
</dbReference>
<dbReference type="SUPFAM" id="SSF48024">
    <property type="entry name" value="N-terminal domain of DnaB helicase"/>
    <property type="match status" value="1"/>
</dbReference>
<evidence type="ECO:0000256" key="1">
    <source>
        <dbReference type="ARBA" id="ARBA00022705"/>
    </source>
</evidence>
<sequence length="196" mass="20513">MDAITLPQTIHKGHGACSAHSAAPVAAVLSERIVLGAMLRGDDPGFTQDTLGRLAPAAFTIPAHRTVYAAIARTADTGTVDLSTVMLTLGDNLTAVGGFEQLSAAVQESFTSTAPTDHVARLADQATLDRRRAAPRCSRRWPPSTAARTSTPTASSSSTPSPRHPPPRSSSRRSKNRPVTTARCSTSACPGMFRPA</sequence>
<keyword evidence="1" id="KW-0235">DNA replication</keyword>
<dbReference type="GO" id="GO:0006260">
    <property type="term" value="P:DNA replication"/>
    <property type="evidence" value="ECO:0007669"/>
    <property type="project" value="UniProtKB-KW"/>
</dbReference>
<feature type="compositionally biased region" description="Low complexity" evidence="3">
    <location>
        <begin position="140"/>
        <end position="161"/>
    </location>
</feature>
<feature type="region of interest" description="Disordered" evidence="3">
    <location>
        <begin position="130"/>
        <end position="196"/>
    </location>
</feature>
<evidence type="ECO:0000313" key="5">
    <source>
        <dbReference type="EMBL" id="SDD44176.1"/>
    </source>
</evidence>
<dbReference type="InterPro" id="IPR036185">
    <property type="entry name" value="DNA_heli_DnaB-like_N_sf"/>
</dbReference>
<dbReference type="Pfam" id="PF00772">
    <property type="entry name" value="DnaB"/>
    <property type="match status" value="1"/>
</dbReference>
<evidence type="ECO:0000256" key="3">
    <source>
        <dbReference type="SAM" id="MobiDB-lite"/>
    </source>
</evidence>
<organism evidence="5 6">
    <name type="scientific">Rhodococcus tukisamuensis</name>
    <dbReference type="NCBI Taxonomy" id="168276"/>
    <lineage>
        <taxon>Bacteria</taxon>
        <taxon>Bacillati</taxon>
        <taxon>Actinomycetota</taxon>
        <taxon>Actinomycetes</taxon>
        <taxon>Mycobacteriales</taxon>
        <taxon>Nocardiaceae</taxon>
        <taxon>Rhodococcus</taxon>
    </lineage>
</organism>
<keyword evidence="2" id="KW-0238">DNA-binding</keyword>
<name>A0A1G6UTY2_9NOCA</name>
<keyword evidence="5" id="KW-0378">Hydrolase</keyword>
<dbReference type="RefSeq" id="WP_083577364.1">
    <property type="nucleotide sequence ID" value="NZ_FNAB01000004.1"/>
</dbReference>
<reference evidence="5 6" key="1">
    <citation type="submission" date="2016-10" db="EMBL/GenBank/DDBJ databases">
        <authorList>
            <person name="de Groot N.N."/>
        </authorList>
    </citation>
    <scope>NUCLEOTIDE SEQUENCE [LARGE SCALE GENOMIC DNA]</scope>
    <source>
        <strain evidence="5 6">JCM 11308</strain>
    </source>
</reference>
<feature type="domain" description="DNA helicase DnaB-like N-terminal" evidence="4">
    <location>
        <begin position="28"/>
        <end position="120"/>
    </location>
</feature>
<dbReference type="InterPro" id="IPR016136">
    <property type="entry name" value="DNA_helicase_N/primase_C"/>
</dbReference>
<protein>
    <submittedName>
        <fullName evidence="5">DnaB-like helicase N terminal domain-containing protein</fullName>
    </submittedName>
</protein>
<proteinExistence type="predicted"/>
<dbReference type="Proteomes" id="UP000199417">
    <property type="component" value="Unassembled WGS sequence"/>
</dbReference>
<dbReference type="GO" id="GO:0005524">
    <property type="term" value="F:ATP binding"/>
    <property type="evidence" value="ECO:0007669"/>
    <property type="project" value="InterPro"/>
</dbReference>
<dbReference type="Gene3D" id="1.10.860.10">
    <property type="entry name" value="DNAb Helicase, Chain A"/>
    <property type="match status" value="1"/>
</dbReference>
<keyword evidence="5" id="KW-0067">ATP-binding</keyword>
<keyword evidence="6" id="KW-1185">Reference proteome</keyword>
<evidence type="ECO:0000256" key="2">
    <source>
        <dbReference type="ARBA" id="ARBA00023125"/>
    </source>
</evidence>
<dbReference type="GO" id="GO:0003678">
    <property type="term" value="F:DNA helicase activity"/>
    <property type="evidence" value="ECO:0007669"/>
    <property type="project" value="InterPro"/>
</dbReference>
<keyword evidence="5" id="KW-0347">Helicase</keyword>
<gene>
    <name evidence="5" type="ORF">SAMN05444580_104282</name>
</gene>
<evidence type="ECO:0000313" key="6">
    <source>
        <dbReference type="Proteomes" id="UP000199417"/>
    </source>
</evidence>
<dbReference type="GO" id="GO:0003677">
    <property type="term" value="F:DNA binding"/>
    <property type="evidence" value="ECO:0007669"/>
    <property type="project" value="UniProtKB-KW"/>
</dbReference>